<sequence length="59" mass="6541">MTWADVAEPIVAGLAAVLGIYATQEGLTQLRRRGIGTERWIRSRTFLLPRTPAESEVES</sequence>
<comment type="caution">
    <text evidence="1">The sequence shown here is derived from an EMBL/GenBank/DDBJ whole genome shotgun (WGS) entry which is preliminary data.</text>
</comment>
<dbReference type="EMBL" id="JAENHO010000005">
    <property type="protein sequence ID" value="MBL7256371.1"/>
    <property type="molecule type" value="Genomic_DNA"/>
</dbReference>
<dbReference type="Proteomes" id="UP000598996">
    <property type="component" value="Unassembled WGS sequence"/>
</dbReference>
<keyword evidence="2" id="KW-1185">Reference proteome</keyword>
<dbReference type="RefSeq" id="WP_202992911.1">
    <property type="nucleotide sequence ID" value="NZ_JAENHO010000005.1"/>
</dbReference>
<gene>
    <name evidence="1" type="ORF">JKJ07_18915</name>
</gene>
<proteinExistence type="predicted"/>
<reference evidence="1 2" key="1">
    <citation type="submission" date="2021-01" db="EMBL/GenBank/DDBJ databases">
        <title>Actinoplanes sp. nov. LDG1-01 isolated from lichen.</title>
        <authorList>
            <person name="Saeng-In P."/>
            <person name="Phongsopitanun W."/>
            <person name="Kanchanasin P."/>
            <person name="Yuki M."/>
            <person name="Kudo T."/>
            <person name="Ohkuma M."/>
            <person name="Tanasupawat S."/>
        </authorList>
    </citation>
    <scope>NUCLEOTIDE SEQUENCE [LARGE SCALE GENOMIC DNA]</scope>
    <source>
        <strain evidence="1 2">LDG1-01</strain>
    </source>
</reference>
<evidence type="ECO:0000313" key="1">
    <source>
        <dbReference type="EMBL" id="MBL7256371.1"/>
    </source>
</evidence>
<name>A0ABS1VPF3_9ACTN</name>
<accession>A0ABS1VPF3</accession>
<organism evidence="1 2">
    <name type="scientific">Paractinoplanes lichenicola</name>
    <dbReference type="NCBI Taxonomy" id="2802976"/>
    <lineage>
        <taxon>Bacteria</taxon>
        <taxon>Bacillati</taxon>
        <taxon>Actinomycetota</taxon>
        <taxon>Actinomycetes</taxon>
        <taxon>Micromonosporales</taxon>
        <taxon>Micromonosporaceae</taxon>
        <taxon>Paractinoplanes</taxon>
    </lineage>
</organism>
<evidence type="ECO:0000313" key="2">
    <source>
        <dbReference type="Proteomes" id="UP000598996"/>
    </source>
</evidence>
<protein>
    <submittedName>
        <fullName evidence="1">Uncharacterized protein</fullName>
    </submittedName>
</protein>